<organism evidence="2 3">
    <name type="scientific">Brettanomyces naardenensis</name>
    <name type="common">Yeast</name>
    <dbReference type="NCBI Taxonomy" id="13370"/>
    <lineage>
        <taxon>Eukaryota</taxon>
        <taxon>Fungi</taxon>
        <taxon>Dikarya</taxon>
        <taxon>Ascomycota</taxon>
        <taxon>Saccharomycotina</taxon>
        <taxon>Pichiomycetes</taxon>
        <taxon>Pichiales</taxon>
        <taxon>Pichiaceae</taxon>
        <taxon>Brettanomyces</taxon>
    </lineage>
</organism>
<protein>
    <submittedName>
        <fullName evidence="2">DEKNAAC104258</fullName>
    </submittedName>
</protein>
<feature type="compositionally biased region" description="Low complexity" evidence="1">
    <location>
        <begin position="54"/>
        <end position="69"/>
    </location>
</feature>
<dbReference type="EMBL" id="CAACVR010000034">
    <property type="protein sequence ID" value="VEU23137.1"/>
    <property type="molecule type" value="Genomic_DNA"/>
</dbReference>
<feature type="compositionally biased region" description="Low complexity" evidence="1">
    <location>
        <begin position="30"/>
        <end position="47"/>
    </location>
</feature>
<feature type="compositionally biased region" description="Low complexity" evidence="1">
    <location>
        <begin position="212"/>
        <end position="221"/>
    </location>
</feature>
<proteinExistence type="predicted"/>
<dbReference type="AlphaFoldDB" id="A0A448YQJ2"/>
<feature type="compositionally biased region" description="Polar residues" evidence="1">
    <location>
        <begin position="1109"/>
        <end position="1118"/>
    </location>
</feature>
<dbReference type="SUPFAM" id="SSF52047">
    <property type="entry name" value="RNI-like"/>
    <property type="match status" value="1"/>
</dbReference>
<dbReference type="STRING" id="13370.A0A448YQJ2"/>
<sequence>MSAPSHNTSSHSTSPQKTSSHNKSAHSTLSQLNSSHIVSSSSSASPHGSPPASPTASPTSPQSPLPSISAPVSAVLSSTSLEGLLASSFEDPGVSNGDVDWLFRGREVKKLKKKVKVVNTTAQSQLEEAQKRAKSRRPSLAQLEPVSPKTVSTLKPSLKVVEKPSASAPVPIPLPQSGTASSSVTPASEFTRSRSSSDSKNTPDGGGRRRSFFSSLSSKLLGKPDEPKAEPVPTSSSPSSSFMGIRRRPDKKGGSESEVHPHHSHSTTMKSAASTTSITSTTALDHVHTELNSVPFRRVTFALDKLPDQPQQQIPSRRPRRGNVVTPEDLTAPPSRMAVGIADSVEANRSSKVDPKELKDAKERMRLASAEARRHAEEAHSSAIRLAKEVSKYKKWKKGEKPLPLEENIEPDAFSGHKLDIDTPLHEHVDYFEEEQQEEQPLSLDHNLSLEELYSRCCHLREILAIPVTLKQLRGKSKPLHVLKMLNPRPTMIDVLSFSDFLSIAPIVTVIFDNVTLNTEMLNTVLVSLSRSTTLEKLSLRNMPIDSEGWKCLCKFLTVNRGLSKLDVSQQKIRAEMPKNCNRSVMDWDLFSNCIALRGGIEELVINGCKLSTSHFRKLVDDGLSIGTRRLGVAATGLDIEKSTILSRWISSPSTTCVGVDMAFNDLDENQLIPFNEVFQNKPEAVKLVFFSLNKTNIGLEEAKQTIKNLSLLKDLRFLDLGNDPQLFPDIIPTLKEYLPKFPELRRIHFEFDNLSEVSLIHLSLLFHKCPKLVHVSLLGNNSLSLKSAVALYAAIKSSNIYNLDMDYDLVGDELASKMAYYLMRNMERFLNNDTSIAASNDEDLIFDGRLLARAAEDLLESRESQSEEEMAVIWDSLADRTIRLRQEIHHTIDQLFAQREKGTLSIEGKENLLRLCLLDDSLENILSIFHEETKKYAAAATVAVTAPSTERPGMLRRISSQVPMHEASSDFIFTGPIVSPTQTADDMAKKPTEEESAPHQVVEDMNMKTVDNSTGKPVLLRSASQTSIHGKELEEEEGEFHKWGFFVQQQSNEEKKLNEGEKSSPIDERRAKLKQANIPSGTALREAVIKAKGIESISDLIHKVGDSESPSKTSLVRLSTSEEVGSGVSSASSRKRLSEMVGSENSSDSEGLDELVAKGHAEKVYERLLDNAAREREERATGRSGP</sequence>
<dbReference type="Proteomes" id="UP000290900">
    <property type="component" value="Unassembled WGS sequence"/>
</dbReference>
<dbReference type="InterPro" id="IPR032675">
    <property type="entry name" value="LRR_dom_sf"/>
</dbReference>
<keyword evidence="3" id="KW-1185">Reference proteome</keyword>
<feature type="region of interest" description="Disordered" evidence="1">
    <location>
        <begin position="304"/>
        <end position="357"/>
    </location>
</feature>
<feature type="compositionally biased region" description="Polar residues" evidence="1">
    <location>
        <begin position="176"/>
        <end position="190"/>
    </location>
</feature>
<gene>
    <name evidence="2" type="ORF">BRENAR_LOCUS3868</name>
</gene>
<feature type="region of interest" description="Disordered" evidence="1">
    <location>
        <begin position="119"/>
        <end position="281"/>
    </location>
</feature>
<feature type="compositionally biased region" description="Low complexity" evidence="1">
    <location>
        <begin position="266"/>
        <end position="281"/>
    </location>
</feature>
<feature type="region of interest" description="Disordered" evidence="1">
    <location>
        <begin position="1"/>
        <end position="70"/>
    </location>
</feature>
<feature type="region of interest" description="Disordered" evidence="1">
    <location>
        <begin position="1107"/>
        <end position="1152"/>
    </location>
</feature>
<dbReference type="Gene3D" id="3.80.10.10">
    <property type="entry name" value="Ribonuclease Inhibitor"/>
    <property type="match status" value="2"/>
</dbReference>
<reference evidence="2 3" key="1">
    <citation type="submission" date="2018-12" db="EMBL/GenBank/DDBJ databases">
        <authorList>
            <person name="Tiukova I."/>
            <person name="Dainat J."/>
        </authorList>
    </citation>
    <scope>NUCLEOTIDE SEQUENCE [LARGE SCALE GENOMIC DNA]</scope>
</reference>
<feature type="compositionally biased region" description="Low complexity" evidence="1">
    <location>
        <begin position="1"/>
        <end position="19"/>
    </location>
</feature>
<evidence type="ECO:0000313" key="2">
    <source>
        <dbReference type="EMBL" id="VEU23137.1"/>
    </source>
</evidence>
<feature type="compositionally biased region" description="Basic and acidic residues" evidence="1">
    <location>
        <begin position="251"/>
        <end position="261"/>
    </location>
</feature>
<dbReference type="InParanoid" id="A0A448YQJ2"/>
<dbReference type="OrthoDB" id="8436363at2759"/>
<evidence type="ECO:0000256" key="1">
    <source>
        <dbReference type="SAM" id="MobiDB-lite"/>
    </source>
</evidence>
<evidence type="ECO:0000313" key="3">
    <source>
        <dbReference type="Proteomes" id="UP000290900"/>
    </source>
</evidence>
<accession>A0A448YQJ2</accession>
<name>A0A448YQJ2_BRENA</name>
<dbReference type="FunCoup" id="A0A448YQJ2">
    <property type="interactions" value="296"/>
</dbReference>
<feature type="compositionally biased region" description="Low complexity" evidence="1">
    <location>
        <begin position="1119"/>
        <end position="1133"/>
    </location>
</feature>